<dbReference type="Proteomes" id="UP000837801">
    <property type="component" value="Unassembled WGS sequence"/>
</dbReference>
<evidence type="ECO:0000313" key="4">
    <source>
        <dbReference type="Proteomes" id="UP000837801"/>
    </source>
</evidence>
<evidence type="ECO:0000256" key="1">
    <source>
        <dbReference type="SAM" id="Coils"/>
    </source>
</evidence>
<evidence type="ECO:0000313" key="3">
    <source>
        <dbReference type="EMBL" id="CAH2355582.1"/>
    </source>
</evidence>
<keyword evidence="1" id="KW-0175">Coiled coil</keyword>
<proteinExistence type="predicted"/>
<accession>A0A9P0W1D4</accession>
<feature type="compositionally biased region" description="Polar residues" evidence="2">
    <location>
        <begin position="274"/>
        <end position="284"/>
    </location>
</feature>
<dbReference type="EMBL" id="CAKXYY010000029">
    <property type="protein sequence ID" value="CAH2355582.1"/>
    <property type="molecule type" value="Genomic_DNA"/>
</dbReference>
<reference evidence="3" key="1">
    <citation type="submission" date="2022-03" db="EMBL/GenBank/DDBJ databases">
        <authorList>
            <person name="Legras J.-L."/>
            <person name="Devillers H."/>
            <person name="Grondin C."/>
        </authorList>
    </citation>
    <scope>NUCLEOTIDE SEQUENCE</scope>
    <source>
        <strain evidence="3">CLIB 1423</strain>
    </source>
</reference>
<feature type="compositionally biased region" description="Polar residues" evidence="2">
    <location>
        <begin position="305"/>
        <end position="326"/>
    </location>
</feature>
<feature type="coiled-coil region" evidence="1">
    <location>
        <begin position="491"/>
        <end position="518"/>
    </location>
</feature>
<sequence length="546" mass="60857">MYLHSNDAVLLEVSNFISTSKAITSVKYWMDTSNILHLANFDSFCNFPFNNNSFVIGTERIKLDILCKIVGISEWTHSYAEIVNSTSMENDIVICWILLENVSRCIFLEVSEVAVLSVDDSMALSCNGYLHADWMSDFDTNKKCPLVLKTNSEEETKTLYSKLKKQDILKAVECQETFTVECSPNLQPIVNHTASSGKEVSKSFSVDCSPNLQPIIKHSTLSAKEVSKSPEINPFLSQSFENIIEPQLSTMTAPPEDTIYSSPFIKNTHHDTKGTINIELTQPTGPKKRSRRPNLSLRDKGIINSKAQAINKNHQGNNDSSPTPKSNARGAKTVPAKQNQLNSSRADPKFSSRVKFSVGKNVATQHYEENTENDSYSMISPISRLAKFPAMINETSKSTTVHDPSQNIVFNNEAIGPKSLLSSERICQDSSQVNRANLKKRRKFTLPTSSISEFWENDLTASTTLETSAGIGVGEMGNEQKAIFEGFNSISAGIIKKLNSLEEQLKASELQLKKEIVSKFQKLRNDHNENVKGLVKKMSDFAKQMD</sequence>
<evidence type="ECO:0000256" key="2">
    <source>
        <dbReference type="SAM" id="MobiDB-lite"/>
    </source>
</evidence>
<organism evidence="3 4">
    <name type="scientific">[Candida] railenensis</name>
    <dbReference type="NCBI Taxonomy" id="45579"/>
    <lineage>
        <taxon>Eukaryota</taxon>
        <taxon>Fungi</taxon>
        <taxon>Dikarya</taxon>
        <taxon>Ascomycota</taxon>
        <taxon>Saccharomycotina</taxon>
        <taxon>Pichiomycetes</taxon>
        <taxon>Debaryomycetaceae</taxon>
        <taxon>Kurtzmaniella</taxon>
    </lineage>
</organism>
<protein>
    <submittedName>
        <fullName evidence="3">Uncharacterized protein</fullName>
    </submittedName>
</protein>
<dbReference type="AlphaFoldDB" id="A0A9P0W1D4"/>
<keyword evidence="4" id="KW-1185">Reference proteome</keyword>
<gene>
    <name evidence="3" type="ORF">CLIB1423_29S00364</name>
</gene>
<feature type="compositionally biased region" description="Polar residues" evidence="2">
    <location>
        <begin position="336"/>
        <end position="345"/>
    </location>
</feature>
<name>A0A9P0W1D4_9ASCO</name>
<comment type="caution">
    <text evidence="3">The sequence shown here is derived from an EMBL/GenBank/DDBJ whole genome shotgun (WGS) entry which is preliminary data.</text>
</comment>
<feature type="region of interest" description="Disordered" evidence="2">
    <location>
        <begin position="266"/>
        <end position="349"/>
    </location>
</feature>